<dbReference type="EMBL" id="MU865919">
    <property type="protein sequence ID" value="KAK4453745.1"/>
    <property type="molecule type" value="Genomic_DNA"/>
</dbReference>
<evidence type="ECO:0000313" key="2">
    <source>
        <dbReference type="EMBL" id="KAK4453745.1"/>
    </source>
</evidence>
<feature type="compositionally biased region" description="Polar residues" evidence="1">
    <location>
        <begin position="139"/>
        <end position="149"/>
    </location>
</feature>
<evidence type="ECO:0000256" key="1">
    <source>
        <dbReference type="SAM" id="MobiDB-lite"/>
    </source>
</evidence>
<gene>
    <name evidence="2" type="ORF">QBC34DRAFT_192835</name>
</gene>
<proteinExistence type="predicted"/>
<evidence type="ECO:0000313" key="3">
    <source>
        <dbReference type="Proteomes" id="UP001321760"/>
    </source>
</evidence>
<comment type="caution">
    <text evidence="2">The sequence shown here is derived from an EMBL/GenBank/DDBJ whole genome shotgun (WGS) entry which is preliminary data.</text>
</comment>
<accession>A0AAV9GZH1</accession>
<organism evidence="2 3">
    <name type="scientific">Podospora aff. communis PSN243</name>
    <dbReference type="NCBI Taxonomy" id="3040156"/>
    <lineage>
        <taxon>Eukaryota</taxon>
        <taxon>Fungi</taxon>
        <taxon>Dikarya</taxon>
        <taxon>Ascomycota</taxon>
        <taxon>Pezizomycotina</taxon>
        <taxon>Sordariomycetes</taxon>
        <taxon>Sordariomycetidae</taxon>
        <taxon>Sordariales</taxon>
        <taxon>Podosporaceae</taxon>
        <taxon>Podospora</taxon>
    </lineage>
</organism>
<protein>
    <submittedName>
        <fullName evidence="2">Uncharacterized protein</fullName>
    </submittedName>
</protein>
<keyword evidence="3" id="KW-1185">Reference proteome</keyword>
<reference evidence="2" key="2">
    <citation type="submission" date="2023-05" db="EMBL/GenBank/DDBJ databases">
        <authorList>
            <consortium name="Lawrence Berkeley National Laboratory"/>
            <person name="Steindorff A."/>
            <person name="Hensen N."/>
            <person name="Bonometti L."/>
            <person name="Westerberg I."/>
            <person name="Brannstrom I.O."/>
            <person name="Guillou S."/>
            <person name="Cros-Aarteil S."/>
            <person name="Calhoun S."/>
            <person name="Haridas S."/>
            <person name="Kuo A."/>
            <person name="Mondo S."/>
            <person name="Pangilinan J."/>
            <person name="Riley R."/>
            <person name="Labutti K."/>
            <person name="Andreopoulos B."/>
            <person name="Lipzen A."/>
            <person name="Chen C."/>
            <person name="Yanf M."/>
            <person name="Daum C."/>
            <person name="Ng V."/>
            <person name="Clum A."/>
            <person name="Ohm R."/>
            <person name="Martin F."/>
            <person name="Silar P."/>
            <person name="Natvig D."/>
            <person name="Lalanne C."/>
            <person name="Gautier V."/>
            <person name="Ament-Velasquez S.L."/>
            <person name="Kruys A."/>
            <person name="Hutchinson M.I."/>
            <person name="Powell A.J."/>
            <person name="Barry K."/>
            <person name="Miller A.N."/>
            <person name="Grigoriev I.V."/>
            <person name="Debuchy R."/>
            <person name="Gladieux P."/>
            <person name="Thoren M.H."/>
            <person name="Johannesson H."/>
        </authorList>
    </citation>
    <scope>NUCLEOTIDE SEQUENCE</scope>
    <source>
        <strain evidence="2">PSN243</strain>
    </source>
</reference>
<name>A0AAV9GZH1_9PEZI</name>
<feature type="region of interest" description="Disordered" evidence="1">
    <location>
        <begin position="134"/>
        <end position="165"/>
    </location>
</feature>
<dbReference type="Proteomes" id="UP001321760">
    <property type="component" value="Unassembled WGS sequence"/>
</dbReference>
<dbReference type="AlphaFoldDB" id="A0AAV9GZH1"/>
<reference evidence="2" key="1">
    <citation type="journal article" date="2023" name="Mol. Phylogenet. Evol.">
        <title>Genome-scale phylogeny and comparative genomics of the fungal order Sordariales.</title>
        <authorList>
            <person name="Hensen N."/>
            <person name="Bonometti L."/>
            <person name="Westerberg I."/>
            <person name="Brannstrom I.O."/>
            <person name="Guillou S."/>
            <person name="Cros-Aarteil S."/>
            <person name="Calhoun S."/>
            <person name="Haridas S."/>
            <person name="Kuo A."/>
            <person name="Mondo S."/>
            <person name="Pangilinan J."/>
            <person name="Riley R."/>
            <person name="LaButti K."/>
            <person name="Andreopoulos B."/>
            <person name="Lipzen A."/>
            <person name="Chen C."/>
            <person name="Yan M."/>
            <person name="Daum C."/>
            <person name="Ng V."/>
            <person name="Clum A."/>
            <person name="Steindorff A."/>
            <person name="Ohm R.A."/>
            <person name="Martin F."/>
            <person name="Silar P."/>
            <person name="Natvig D.O."/>
            <person name="Lalanne C."/>
            <person name="Gautier V."/>
            <person name="Ament-Velasquez S.L."/>
            <person name="Kruys A."/>
            <person name="Hutchinson M.I."/>
            <person name="Powell A.J."/>
            <person name="Barry K."/>
            <person name="Miller A.N."/>
            <person name="Grigoriev I.V."/>
            <person name="Debuchy R."/>
            <person name="Gladieux P."/>
            <person name="Hiltunen Thoren M."/>
            <person name="Johannesson H."/>
        </authorList>
    </citation>
    <scope>NUCLEOTIDE SEQUENCE</scope>
    <source>
        <strain evidence="2">PSN243</strain>
    </source>
</reference>
<sequence length="239" mass="25500">MILKVLAAEWEAGSGTRCCDCDCDRTSAGHAASLQASEDDTFGSLIRHRSPPYHRHPTWTALRCLAPATSCACQRRLPLPQRTGWFVRMGGSKSFPKATGSVSGAFTSPASQGFAHDGRPQSQIADAIVPRGHIHQKNRPSQVSRQHSISRLPDKAKNADGAFASRPRTGISWNSSIQQMSLSDQTTPARLGSLNIASAAAAAAQFSPSASCWLPLSLSSSLARPPCCTAAGRFLCRKD</sequence>